<dbReference type="EMBL" id="UINC01014520">
    <property type="protein sequence ID" value="SVA61882.1"/>
    <property type="molecule type" value="Genomic_DNA"/>
</dbReference>
<accession>A0A381XBD1</accession>
<name>A0A381XBD1_9ZZZZ</name>
<dbReference type="AlphaFoldDB" id="A0A381XBD1"/>
<sequence length="38" mass="4555">MSHYESYYSVVRIFINGYHELKQQASIVWASQILSRIH</sequence>
<organism evidence="1">
    <name type="scientific">marine metagenome</name>
    <dbReference type="NCBI Taxonomy" id="408172"/>
    <lineage>
        <taxon>unclassified sequences</taxon>
        <taxon>metagenomes</taxon>
        <taxon>ecological metagenomes</taxon>
    </lineage>
</organism>
<reference evidence="1" key="1">
    <citation type="submission" date="2018-05" db="EMBL/GenBank/DDBJ databases">
        <authorList>
            <person name="Lanie J.A."/>
            <person name="Ng W.-L."/>
            <person name="Kazmierczak K.M."/>
            <person name="Andrzejewski T.M."/>
            <person name="Davidsen T.M."/>
            <person name="Wayne K.J."/>
            <person name="Tettelin H."/>
            <person name="Glass J.I."/>
            <person name="Rusch D."/>
            <person name="Podicherti R."/>
            <person name="Tsui H.-C.T."/>
            <person name="Winkler M.E."/>
        </authorList>
    </citation>
    <scope>NUCLEOTIDE SEQUENCE</scope>
</reference>
<proteinExistence type="predicted"/>
<protein>
    <submittedName>
        <fullName evidence="1">Uncharacterized protein</fullName>
    </submittedName>
</protein>
<gene>
    <name evidence="1" type="ORF">METZ01_LOCUS114736</name>
</gene>
<evidence type="ECO:0000313" key="1">
    <source>
        <dbReference type="EMBL" id="SVA61882.1"/>
    </source>
</evidence>